<dbReference type="CDD" id="cd09911">
    <property type="entry name" value="Lin0431_like"/>
    <property type="match status" value="1"/>
</dbReference>
<keyword evidence="1" id="KW-1133">Transmembrane helix</keyword>
<reference evidence="2" key="2">
    <citation type="journal article" date="2021" name="PeerJ">
        <title>Extensive microbial diversity within the chicken gut microbiome revealed by metagenomics and culture.</title>
        <authorList>
            <person name="Gilroy R."/>
            <person name="Ravi A."/>
            <person name="Getino M."/>
            <person name="Pursley I."/>
            <person name="Horton D.L."/>
            <person name="Alikhan N.F."/>
            <person name="Baker D."/>
            <person name="Gharbi K."/>
            <person name="Hall N."/>
            <person name="Watson M."/>
            <person name="Adriaenssens E.M."/>
            <person name="Foster-Nyarko E."/>
            <person name="Jarju S."/>
            <person name="Secka A."/>
            <person name="Antonio M."/>
            <person name="Oren A."/>
            <person name="Chaudhuri R.R."/>
            <person name="La Ragione R."/>
            <person name="Hildebrand F."/>
            <person name="Pallen M.J."/>
        </authorList>
    </citation>
    <scope>NUCLEOTIDE SEQUENCE</scope>
    <source>
        <strain evidence="2">ChiBcec7-5410</strain>
    </source>
</reference>
<accession>A0A9D1H744</accession>
<feature type="transmembrane region" description="Helical" evidence="1">
    <location>
        <begin position="12"/>
        <end position="30"/>
    </location>
</feature>
<keyword evidence="1" id="KW-0472">Membrane</keyword>
<name>A0A9D1H744_9FIRM</name>
<dbReference type="AlphaFoldDB" id="A0A9D1H744"/>
<organism evidence="2 3">
    <name type="scientific">Candidatus Faecivivens stercoripullorum</name>
    <dbReference type="NCBI Taxonomy" id="2840805"/>
    <lineage>
        <taxon>Bacteria</taxon>
        <taxon>Bacillati</taxon>
        <taxon>Bacillota</taxon>
        <taxon>Clostridia</taxon>
        <taxon>Eubacteriales</taxon>
        <taxon>Oscillospiraceae</taxon>
        <taxon>Oscillospiraceae incertae sedis</taxon>
        <taxon>Candidatus Faecivivens</taxon>
    </lineage>
</organism>
<dbReference type="Pfam" id="PF07009">
    <property type="entry name" value="NusG_II"/>
    <property type="match status" value="1"/>
</dbReference>
<evidence type="ECO:0000313" key="3">
    <source>
        <dbReference type="Proteomes" id="UP000824160"/>
    </source>
</evidence>
<dbReference type="InterPro" id="IPR038690">
    <property type="entry name" value="NusG_2_sf"/>
</dbReference>
<reference evidence="2" key="1">
    <citation type="submission" date="2020-10" db="EMBL/GenBank/DDBJ databases">
        <authorList>
            <person name="Gilroy R."/>
        </authorList>
    </citation>
    <scope>NUCLEOTIDE SEQUENCE</scope>
    <source>
        <strain evidence="2">ChiBcec7-5410</strain>
    </source>
</reference>
<dbReference type="Proteomes" id="UP000824160">
    <property type="component" value="Unassembled WGS sequence"/>
</dbReference>
<sequence>MEKKKTFGRRDLILLLVVLAIGLAGILFLYTRPAAADGEVEVSVDGEVVMTLPLSEDTEVTISGFDGGENLLVISDGKAEIESASCPDGVCVRHYAISRDGESIICLPNRVVVTIRGGEKGEVDAIA</sequence>
<comment type="caution">
    <text evidence="2">The sequence shown here is derived from an EMBL/GenBank/DDBJ whole genome shotgun (WGS) entry which is preliminary data.</text>
</comment>
<dbReference type="EMBL" id="DVLW01000038">
    <property type="protein sequence ID" value="HIT93829.1"/>
    <property type="molecule type" value="Genomic_DNA"/>
</dbReference>
<proteinExistence type="predicted"/>
<gene>
    <name evidence="2" type="ORF">IAC43_01465</name>
</gene>
<keyword evidence="1" id="KW-0812">Transmembrane</keyword>
<protein>
    <submittedName>
        <fullName evidence="2">NusG domain II-containing protein</fullName>
    </submittedName>
</protein>
<evidence type="ECO:0000256" key="1">
    <source>
        <dbReference type="SAM" id="Phobius"/>
    </source>
</evidence>
<evidence type="ECO:0000313" key="2">
    <source>
        <dbReference type="EMBL" id="HIT93829.1"/>
    </source>
</evidence>
<dbReference type="Gene3D" id="2.60.320.10">
    <property type="entry name" value="N-utilization substance G protein NusG, insert domain"/>
    <property type="match status" value="1"/>
</dbReference>